<dbReference type="AlphaFoldDB" id="A0A9X4L2F8"/>
<comment type="caution">
    <text evidence="1">The sequence shown here is derived from an EMBL/GenBank/DDBJ whole genome shotgun (WGS) entry which is preliminary data.</text>
</comment>
<sequence length="63" mass="7237">MRTADQVKRKYHELASRKQAIEALYEQAGAEARPELQAQAERLEEQLLLLEWVLNAPMGSYHG</sequence>
<proteinExistence type="predicted"/>
<keyword evidence="2" id="KW-1185">Reference proteome</keyword>
<evidence type="ECO:0000313" key="1">
    <source>
        <dbReference type="EMBL" id="MDG0812379.1"/>
    </source>
</evidence>
<dbReference type="Proteomes" id="UP001153404">
    <property type="component" value="Unassembled WGS sequence"/>
</dbReference>
<evidence type="ECO:0000313" key="2">
    <source>
        <dbReference type="Proteomes" id="UP001153404"/>
    </source>
</evidence>
<accession>A0A9X4L2F8</accession>
<dbReference type="EMBL" id="JAPDIA010000008">
    <property type="protein sequence ID" value="MDG0812379.1"/>
    <property type="molecule type" value="Genomic_DNA"/>
</dbReference>
<gene>
    <name evidence="1" type="ORF">OMP40_25805</name>
</gene>
<reference evidence="1" key="1">
    <citation type="submission" date="2022-10" db="EMBL/GenBank/DDBJ databases">
        <title>Comparative genomic analysis of Cohnella hashimotonis sp. nov., isolated from the International Space Station.</title>
        <authorList>
            <person name="Simpson A."/>
            <person name="Venkateswaran K."/>
        </authorList>
    </citation>
    <scope>NUCLEOTIDE SEQUENCE</scope>
    <source>
        <strain evidence="1">DSM 28161</strain>
    </source>
</reference>
<protein>
    <submittedName>
        <fullName evidence="1">Uncharacterized protein</fullName>
    </submittedName>
</protein>
<organism evidence="1 2">
    <name type="scientific">Cohnella rhizosphaerae</name>
    <dbReference type="NCBI Taxonomy" id="1457232"/>
    <lineage>
        <taxon>Bacteria</taxon>
        <taxon>Bacillati</taxon>
        <taxon>Bacillota</taxon>
        <taxon>Bacilli</taxon>
        <taxon>Bacillales</taxon>
        <taxon>Paenibacillaceae</taxon>
        <taxon>Cohnella</taxon>
    </lineage>
</organism>
<name>A0A9X4L2F8_9BACL</name>
<dbReference type="RefSeq" id="WP_277535656.1">
    <property type="nucleotide sequence ID" value="NZ_JAPDIA010000008.1"/>
</dbReference>